<sequence>MLQSTLHFVDHNFSLLNISGRTKHGEIVRLRLRKSLKKMIKESDFQALQSFKQELIDPNGFLKSWNDSGYGAQGHCAQGQVIVIQLPWRGLGGRFTPKIGQFQALRKLSLHDNAIEGSIPKELGFLPNLRGLQLFNNRFTDSIPPALGSCPLLQTIDLSNNSLVGVIPESLANCSKLCKFNNFSGALPDSWGNDKNGVKSMLQYIIRGTTITAHKIKQLAEIITREQFAFGCRDCLSRNGGCDKFINKLLDAKIIKKDSRNQIIHSCNSCNRDLLTRSGRKKNVQSCTKKRSHYLVAGIFESKKTERLSLPKDAKDNFLDFSSNIKASFRSNSLVDISSSSKGASSVKLVKVKRVAKVISSMNEDDDFVRPPDLGQFNVKNAEITYRNPSGLVSTIYRIPNDIQKVIVKDIGHQESSIFVGLVAFLVLLYLHCTKTSSESFAMPTIDDWINRSWNQLPGNKEMLKYADKRNVEFNQVHQNLVLFFGPKVNQHVEASKNLTNVEKQNEDVQGWDFPLLATRNHREKVYESANGSVDIRFVMEFPITGCRIHKCVIDLWYDFLNDLKKFKEIKMKVIDNDMTRGGIPSKYRVFLDNLKTMSK</sequence>
<dbReference type="Gene3D" id="3.80.10.10">
    <property type="entry name" value="Ribonuclease Inhibitor"/>
    <property type="match status" value="1"/>
</dbReference>
<gene>
    <name evidence="4" type="ORF">LVIROSA_LOCUS38495</name>
</gene>
<name>A0AAU9PS14_9ASTR</name>
<dbReference type="FunFam" id="3.80.10.10:FF:000383">
    <property type="entry name" value="Leucine-rich repeat receptor protein kinase EMS1"/>
    <property type="match status" value="1"/>
</dbReference>
<dbReference type="AlphaFoldDB" id="A0AAU9PS14"/>
<dbReference type="InterPro" id="IPR001611">
    <property type="entry name" value="Leu-rich_rpt"/>
</dbReference>
<feature type="domain" description="Leucine-rich repeat-containing N-terminal plant-type" evidence="3">
    <location>
        <begin position="43"/>
        <end position="69"/>
    </location>
</feature>
<dbReference type="InterPro" id="IPR013210">
    <property type="entry name" value="LRR_N_plant-typ"/>
</dbReference>
<evidence type="ECO:0000256" key="1">
    <source>
        <dbReference type="ARBA" id="ARBA00022614"/>
    </source>
</evidence>
<dbReference type="Pfam" id="PF00560">
    <property type="entry name" value="LRR_1"/>
    <property type="match status" value="1"/>
</dbReference>
<dbReference type="InterPro" id="IPR052451">
    <property type="entry name" value="Ser/Thr_kinase-like"/>
</dbReference>
<reference evidence="4 5" key="1">
    <citation type="submission" date="2022-01" db="EMBL/GenBank/DDBJ databases">
        <authorList>
            <person name="Xiong W."/>
            <person name="Schranz E."/>
        </authorList>
    </citation>
    <scope>NUCLEOTIDE SEQUENCE [LARGE SCALE GENOMIC DNA]</scope>
</reference>
<dbReference type="InterPro" id="IPR032675">
    <property type="entry name" value="LRR_dom_sf"/>
</dbReference>
<dbReference type="PANTHER" id="PTHR48008:SF6">
    <property type="entry name" value="LEUCINE-RICH REPEAT RECEPTOR-LIKE PROTEIN KINASE IMK3-RELATED"/>
    <property type="match status" value="1"/>
</dbReference>
<evidence type="ECO:0000313" key="5">
    <source>
        <dbReference type="Proteomes" id="UP001157418"/>
    </source>
</evidence>
<dbReference type="Pfam" id="PF12799">
    <property type="entry name" value="LRR_4"/>
    <property type="match status" value="1"/>
</dbReference>
<keyword evidence="5" id="KW-1185">Reference proteome</keyword>
<dbReference type="Pfam" id="PF08263">
    <property type="entry name" value="LRRNT_2"/>
    <property type="match status" value="1"/>
</dbReference>
<organism evidence="4 5">
    <name type="scientific">Lactuca virosa</name>
    <dbReference type="NCBI Taxonomy" id="75947"/>
    <lineage>
        <taxon>Eukaryota</taxon>
        <taxon>Viridiplantae</taxon>
        <taxon>Streptophyta</taxon>
        <taxon>Embryophyta</taxon>
        <taxon>Tracheophyta</taxon>
        <taxon>Spermatophyta</taxon>
        <taxon>Magnoliopsida</taxon>
        <taxon>eudicotyledons</taxon>
        <taxon>Gunneridae</taxon>
        <taxon>Pentapetalae</taxon>
        <taxon>asterids</taxon>
        <taxon>campanulids</taxon>
        <taxon>Asterales</taxon>
        <taxon>Asteraceae</taxon>
        <taxon>Cichorioideae</taxon>
        <taxon>Cichorieae</taxon>
        <taxon>Lactucinae</taxon>
        <taxon>Lactuca</taxon>
    </lineage>
</organism>
<accession>A0AAU9PS14</accession>
<evidence type="ECO:0000256" key="2">
    <source>
        <dbReference type="ARBA" id="ARBA00022737"/>
    </source>
</evidence>
<keyword evidence="2" id="KW-0677">Repeat</keyword>
<comment type="caution">
    <text evidence="4">The sequence shown here is derived from an EMBL/GenBank/DDBJ whole genome shotgun (WGS) entry which is preliminary data.</text>
</comment>
<keyword evidence="1" id="KW-0433">Leucine-rich repeat</keyword>
<proteinExistence type="predicted"/>
<dbReference type="SUPFAM" id="SSF52058">
    <property type="entry name" value="L domain-like"/>
    <property type="match status" value="1"/>
</dbReference>
<dbReference type="EMBL" id="CAKMRJ010005745">
    <property type="protein sequence ID" value="CAH1453232.1"/>
    <property type="molecule type" value="Genomic_DNA"/>
</dbReference>
<dbReference type="InterPro" id="IPR025875">
    <property type="entry name" value="Leu-rich_rpt_4"/>
</dbReference>
<protein>
    <recommendedName>
        <fullName evidence="3">Leucine-rich repeat-containing N-terminal plant-type domain-containing protein</fullName>
    </recommendedName>
</protein>
<evidence type="ECO:0000259" key="3">
    <source>
        <dbReference type="Pfam" id="PF08263"/>
    </source>
</evidence>
<dbReference type="Proteomes" id="UP001157418">
    <property type="component" value="Unassembled WGS sequence"/>
</dbReference>
<dbReference type="PANTHER" id="PTHR48008">
    <property type="entry name" value="LEUCINE-RICH REPEAT RECEPTOR-LIKE PROTEIN KINASE IMK3-RELATED"/>
    <property type="match status" value="1"/>
</dbReference>
<evidence type="ECO:0000313" key="4">
    <source>
        <dbReference type="EMBL" id="CAH1453232.1"/>
    </source>
</evidence>